<feature type="compositionally biased region" description="Low complexity" evidence="2">
    <location>
        <begin position="573"/>
        <end position="586"/>
    </location>
</feature>
<organism evidence="4 5">
    <name type="scientific">Dimargaris cristalligena</name>
    <dbReference type="NCBI Taxonomy" id="215637"/>
    <lineage>
        <taxon>Eukaryota</taxon>
        <taxon>Fungi</taxon>
        <taxon>Fungi incertae sedis</taxon>
        <taxon>Zoopagomycota</taxon>
        <taxon>Kickxellomycotina</taxon>
        <taxon>Dimargaritomycetes</taxon>
        <taxon>Dimargaritales</taxon>
        <taxon>Dimargaritaceae</taxon>
        <taxon>Dimargaris</taxon>
    </lineage>
</organism>
<gene>
    <name evidence="4" type="ORF">BJ085DRAFT_28097</name>
</gene>
<dbReference type="PANTHER" id="PTHR12616">
    <property type="entry name" value="VACUOLAR PROTEIN SORTING VPS41"/>
    <property type="match status" value="1"/>
</dbReference>
<feature type="compositionally biased region" description="Polar residues" evidence="2">
    <location>
        <begin position="242"/>
        <end position="261"/>
    </location>
</feature>
<dbReference type="InterPro" id="IPR045111">
    <property type="entry name" value="Vps41/Vps8"/>
</dbReference>
<dbReference type="Proteomes" id="UP000268162">
    <property type="component" value="Unassembled WGS sequence"/>
</dbReference>
<accession>A0A4P9ZR64</accession>
<reference evidence="5" key="1">
    <citation type="journal article" date="2018" name="Nat. Microbiol.">
        <title>Leveraging single-cell genomics to expand the fungal tree of life.</title>
        <authorList>
            <person name="Ahrendt S.R."/>
            <person name="Quandt C.A."/>
            <person name="Ciobanu D."/>
            <person name="Clum A."/>
            <person name="Salamov A."/>
            <person name="Andreopoulos B."/>
            <person name="Cheng J.F."/>
            <person name="Woyke T."/>
            <person name="Pelin A."/>
            <person name="Henrissat B."/>
            <person name="Reynolds N.K."/>
            <person name="Benny G.L."/>
            <person name="Smith M.E."/>
            <person name="James T.Y."/>
            <person name="Grigoriev I.V."/>
        </authorList>
    </citation>
    <scope>NUCLEOTIDE SEQUENCE [LARGE SCALE GENOMIC DNA]</scope>
    <source>
        <strain evidence="5">RSA 468</strain>
    </source>
</reference>
<feature type="region of interest" description="Disordered" evidence="2">
    <location>
        <begin position="242"/>
        <end position="265"/>
    </location>
</feature>
<name>A0A4P9ZR64_9FUNG</name>
<evidence type="ECO:0000256" key="2">
    <source>
        <dbReference type="SAM" id="MobiDB-lite"/>
    </source>
</evidence>
<protein>
    <submittedName>
        <fullName evidence="4">Golgi CORVET complex core vacuolar protein 8-domain-containing protein</fullName>
    </submittedName>
</protein>
<keyword evidence="5" id="KW-1185">Reference proteome</keyword>
<dbReference type="InterPro" id="IPR036322">
    <property type="entry name" value="WD40_repeat_dom_sf"/>
</dbReference>
<dbReference type="GO" id="GO:0005770">
    <property type="term" value="C:late endosome"/>
    <property type="evidence" value="ECO:0007669"/>
    <property type="project" value="TreeGrafter"/>
</dbReference>
<dbReference type="GO" id="GO:0034058">
    <property type="term" value="P:endosomal vesicle fusion"/>
    <property type="evidence" value="ECO:0007669"/>
    <property type="project" value="TreeGrafter"/>
</dbReference>
<dbReference type="AlphaFoldDB" id="A0A4P9ZR64"/>
<feature type="region of interest" description="Disordered" evidence="2">
    <location>
        <begin position="61"/>
        <end position="98"/>
    </location>
</feature>
<evidence type="ECO:0000313" key="4">
    <source>
        <dbReference type="EMBL" id="RKP35231.1"/>
    </source>
</evidence>
<evidence type="ECO:0000256" key="1">
    <source>
        <dbReference type="ARBA" id="ARBA00009422"/>
    </source>
</evidence>
<dbReference type="InterPro" id="IPR015943">
    <property type="entry name" value="WD40/YVTN_repeat-like_dom_sf"/>
</dbReference>
<dbReference type="GO" id="GO:0030897">
    <property type="term" value="C:HOPS complex"/>
    <property type="evidence" value="ECO:0007669"/>
    <property type="project" value="TreeGrafter"/>
</dbReference>
<dbReference type="Gene3D" id="2.130.10.10">
    <property type="entry name" value="YVTN repeat-like/Quinoprotein amine dehydrogenase"/>
    <property type="match status" value="1"/>
</dbReference>
<dbReference type="EMBL" id="ML002925">
    <property type="protein sequence ID" value="RKP35231.1"/>
    <property type="molecule type" value="Genomic_DNA"/>
</dbReference>
<proteinExistence type="inferred from homology"/>
<sequence>MVTSALSITYGIRPLEAIVAEYRRTVIPEPDLPAASPDTLHAALTSLQGLRDELEIHLAQLRPASPLPPAPKRELETSSSPAEFPETTEAGPGASPLSSPLNHRYSLISSDALLLSSPSPLAHVDGEPSDPQQYRRARQCLDAIIEDMAVYRRFTETDLSLSAILAEDANDSPSADLWLPEATPLAAAGSVHSDALSAMAPTLPESPAFPSSQPTTPFRVPSGSWEGGMDLSALVARLGSPATNGSRHTTLDPLTTQSESHSAPPEAFQTRALISDTSVVPAGLDALRALYSHLGHPTALAVSTHIFVGTSFGFILVYANRPDGTLEQVLTEDDPESITTINPHGVGAVTTLAVSPDRTCIAAGYANGRMTIWEWERPLRLKTLHPRSWRKTLPTADPLECPAIFQLTYLGVGHSRLISVDTQGQLTLHRLTRGLLGITVDSSPIDMAHPGTPTALQALPFGTVTSFADRLGLVAILADRQLIIIQTKIRPRLLAQYPSPFPLDSPVAGCLAWFPAVRESSPHSETASLPSLAFAWRNRLYIAQITPPTAVPGKSAGGSPQGLRLGGTPPLWSASASPSSTSTSPADRLRPRRGSQPSVGGVAVPTAGQTSPVDLQILMETELSAPIRSLQWFNSRTLQVLDDCLNLHAITRSVGANRYAHCAVGTLQVDTEMAHQTTSVGASFPGNPPAPLEVYGNSIRCYKGRMYLVAGAGIHTVTLLNWSDRIVRLIGQGRYVAAIRCVTRFLFSHTNRPLPAGLSYPGVATGADQSPNTPSPILSEVTPPSPTGDYVMVPRAQRVVDSPAEVVLPSAELVLGLPSDPRESTQLLIDQLRSLMRASLNYVFNRDNGSAAADAPVSNYHELASACLEACLATGQIADVEYLFHDVYRVYRQFNRHVALLTVLEPALAANRIQPVTVVPPDVVHDFLDWLSPEPLQHPRLESLLLRLDPIASFDIDRVLHVCHRLKLDDLMIYTWNHAVQDFIRPLDELIERLVTEWSQIGSPHPTGSLVDHPALYRQWSRLSGASVSTMAMLEEGGPLRQQLDRILDYSRRMLAGQSYPRGQPWPDAVALKARRAIFHYWFRPRRPTSPTLPATTRAEGGITFCPRYPTLSTLLTIDTPTVVRFLDAVMELPDIHQLTLQPEPAGLVAGGSSGDEGEPVTLHKATGLVSARQAVTNALLETAEATLQRIAFYHLEFSPSQIYACDIPTNSADTWSWDMVLRQICLMYSFIARNYAQLYPLIYITESRLDSLIWFLLAPPLASQGGRKLPNDRGSY</sequence>
<dbReference type="GO" id="GO:0006623">
    <property type="term" value="P:protein targeting to vacuole"/>
    <property type="evidence" value="ECO:0007669"/>
    <property type="project" value="InterPro"/>
</dbReference>
<evidence type="ECO:0000313" key="5">
    <source>
        <dbReference type="Proteomes" id="UP000268162"/>
    </source>
</evidence>
<dbReference type="Pfam" id="PF23410">
    <property type="entry name" value="Beta-prop_VPS8"/>
    <property type="match status" value="1"/>
</dbReference>
<comment type="similarity">
    <text evidence="1">Belongs to the VPS8 family.</text>
</comment>
<dbReference type="PANTHER" id="PTHR12616:SF8">
    <property type="entry name" value="VACUOLAR PROTEIN SORTING-ASSOCIATED PROTEIN 8 HOMOLOG"/>
    <property type="match status" value="1"/>
</dbReference>
<feature type="region of interest" description="Disordered" evidence="2">
    <location>
        <begin position="551"/>
        <end position="607"/>
    </location>
</feature>
<dbReference type="SUPFAM" id="SSF50978">
    <property type="entry name" value="WD40 repeat-like"/>
    <property type="match status" value="1"/>
</dbReference>
<dbReference type="STRING" id="215637.A0A4P9ZR64"/>
<evidence type="ECO:0000259" key="3">
    <source>
        <dbReference type="Pfam" id="PF12816"/>
    </source>
</evidence>
<dbReference type="InterPro" id="IPR025941">
    <property type="entry name" value="Vps8_central_dom"/>
</dbReference>
<feature type="domain" description="Vacuolar protein sorting-associated protein 8 central" evidence="3">
    <location>
        <begin position="901"/>
        <end position="1129"/>
    </location>
</feature>
<dbReference type="Pfam" id="PF12816">
    <property type="entry name" value="TPR_Vps8"/>
    <property type="match status" value="1"/>
</dbReference>